<feature type="region of interest" description="Disordered" evidence="2">
    <location>
        <begin position="1"/>
        <end position="28"/>
    </location>
</feature>
<dbReference type="InParanoid" id="A0A423XLJ0"/>
<feature type="compositionally biased region" description="Basic and acidic residues" evidence="2">
    <location>
        <begin position="170"/>
        <end position="183"/>
    </location>
</feature>
<feature type="region of interest" description="Disordered" evidence="2">
    <location>
        <begin position="272"/>
        <end position="445"/>
    </location>
</feature>
<name>A0A423XLJ0_9PEZI</name>
<dbReference type="CDD" id="cd18966">
    <property type="entry name" value="chromodomain"/>
    <property type="match status" value="1"/>
</dbReference>
<dbReference type="STRING" id="1230097.A0A423XLJ0"/>
<comment type="caution">
    <text evidence="4">The sequence shown here is derived from an EMBL/GenBank/DDBJ whole genome shotgun (WGS) entry which is preliminary data.</text>
</comment>
<dbReference type="EMBL" id="LKEB01000003">
    <property type="protein sequence ID" value="ROW17251.1"/>
    <property type="molecule type" value="Genomic_DNA"/>
</dbReference>
<feature type="compositionally biased region" description="Basic residues" evidence="2">
    <location>
        <begin position="112"/>
        <end position="125"/>
    </location>
</feature>
<organism evidence="4 5">
    <name type="scientific">Cytospora leucostoma</name>
    <dbReference type="NCBI Taxonomy" id="1230097"/>
    <lineage>
        <taxon>Eukaryota</taxon>
        <taxon>Fungi</taxon>
        <taxon>Dikarya</taxon>
        <taxon>Ascomycota</taxon>
        <taxon>Pezizomycotina</taxon>
        <taxon>Sordariomycetes</taxon>
        <taxon>Sordariomycetidae</taxon>
        <taxon>Diaporthales</taxon>
        <taxon>Cytosporaceae</taxon>
        <taxon>Cytospora</taxon>
    </lineage>
</organism>
<feature type="compositionally biased region" description="Acidic residues" evidence="2">
    <location>
        <begin position="140"/>
        <end position="154"/>
    </location>
</feature>
<feature type="compositionally biased region" description="Pro residues" evidence="2">
    <location>
        <begin position="431"/>
        <end position="444"/>
    </location>
</feature>
<evidence type="ECO:0000313" key="5">
    <source>
        <dbReference type="Proteomes" id="UP000285146"/>
    </source>
</evidence>
<keyword evidence="5" id="KW-1185">Reference proteome</keyword>
<gene>
    <name evidence="4" type="ORF">VPNG_01248</name>
</gene>
<feature type="region of interest" description="Disordered" evidence="2">
    <location>
        <begin position="106"/>
        <end position="125"/>
    </location>
</feature>
<dbReference type="OrthoDB" id="436852at2759"/>
<accession>A0A423XLJ0</accession>
<feature type="compositionally biased region" description="Polar residues" evidence="2">
    <location>
        <begin position="190"/>
        <end position="222"/>
    </location>
</feature>
<protein>
    <recommendedName>
        <fullName evidence="3">Chromo domain-containing protein</fullName>
    </recommendedName>
</protein>
<evidence type="ECO:0000256" key="2">
    <source>
        <dbReference type="SAM" id="MobiDB-lite"/>
    </source>
</evidence>
<dbReference type="PROSITE" id="PS50013">
    <property type="entry name" value="CHROMO_2"/>
    <property type="match status" value="1"/>
</dbReference>
<dbReference type="SMART" id="SM00298">
    <property type="entry name" value="CHROMO"/>
    <property type="match status" value="1"/>
</dbReference>
<feature type="compositionally biased region" description="Polar residues" evidence="2">
    <location>
        <begin position="1026"/>
        <end position="1040"/>
    </location>
</feature>
<dbReference type="InterPro" id="IPR000953">
    <property type="entry name" value="Chromo/chromo_shadow_dom"/>
</dbReference>
<evidence type="ECO:0000259" key="3">
    <source>
        <dbReference type="PROSITE" id="PS50013"/>
    </source>
</evidence>
<reference evidence="4 5" key="1">
    <citation type="submission" date="2015-09" db="EMBL/GenBank/DDBJ databases">
        <title>Host preference determinants of Valsa canker pathogens revealed by comparative genomics.</title>
        <authorList>
            <person name="Yin Z."/>
            <person name="Huang L."/>
        </authorList>
    </citation>
    <scope>NUCLEOTIDE SEQUENCE [LARGE SCALE GENOMIC DNA]</scope>
    <source>
        <strain evidence="4 5">SXYLt</strain>
    </source>
</reference>
<feature type="region of interest" description="Disordered" evidence="2">
    <location>
        <begin position="134"/>
        <end position="246"/>
    </location>
</feature>
<feature type="domain" description="Chromo" evidence="3">
    <location>
        <begin position="33"/>
        <end position="107"/>
    </location>
</feature>
<dbReference type="SUPFAM" id="SSF54160">
    <property type="entry name" value="Chromo domain-like"/>
    <property type="match status" value="1"/>
</dbReference>
<dbReference type="InterPro" id="IPR016197">
    <property type="entry name" value="Chromo-like_dom_sf"/>
</dbReference>
<feature type="compositionally biased region" description="Basic and acidic residues" evidence="2">
    <location>
        <begin position="305"/>
        <end position="318"/>
    </location>
</feature>
<dbReference type="GO" id="GO:0006338">
    <property type="term" value="P:chromatin remodeling"/>
    <property type="evidence" value="ECO:0007669"/>
    <property type="project" value="UniProtKB-ARBA"/>
</dbReference>
<dbReference type="Gene3D" id="2.40.50.40">
    <property type="match status" value="1"/>
</dbReference>
<dbReference type="InterPro" id="IPR023780">
    <property type="entry name" value="Chromo_domain"/>
</dbReference>
<evidence type="ECO:0000256" key="1">
    <source>
        <dbReference type="ARBA" id="ARBA00011353"/>
    </source>
</evidence>
<comment type="subunit">
    <text evidence="1">Component of the NuA4 histone acetyltransferase complex.</text>
</comment>
<dbReference type="AlphaFoldDB" id="A0A423XLJ0"/>
<evidence type="ECO:0000313" key="4">
    <source>
        <dbReference type="EMBL" id="ROW17251.1"/>
    </source>
</evidence>
<dbReference type="Pfam" id="PF00385">
    <property type="entry name" value="Chromo"/>
    <property type="match status" value="1"/>
</dbReference>
<proteinExistence type="predicted"/>
<feature type="region of interest" description="Disordered" evidence="2">
    <location>
        <begin position="1020"/>
        <end position="1055"/>
    </location>
</feature>
<sequence length="1055" mass="118484">MQQRSGPLPADDDSDSISVTSEGDQDYDADTEFVVEDVHCERVDPRDGVLKYLVEWANFPLDECTWEPGESLPQELRDQWESKKAKQEPSVAAAFEKKYNEAFNEKLEERRLKHRRRNAKRRRKGMRETNFWFRGHYYPDSDDGLDVEVTDEANNEAHNEPDTSSDEGAEEAKEDNSIDHGAKDSFLPLKSSSQTKPQKSVTQPNRIFKTNPNIASEPQAKTGSRIDETRVSATRPGNALDGATTTASNFAHKNITAKKSGQAPISAVNIFTGGRKRQQRQNLGSTMIDANKAPKLFTKARIRRKAELRSRDNDDRAPDPSQVLLFNISQPPPPRPTSRPSYDDGDSLFMSNADEPRVQTDAMMPASVRRDSTTANEPKSVLSKRRSSGLDGDRARKKAKSVRFTGEEDQPFVSEPMEISEPLGPASRMRSPPPPPRSPSPPAVPKAMLSLADYHSRTVQSVSKTVILAPKDQSLDVTFNGIPKDASREPDQQWLPKFLGSEFLRVGHTILAESVGRFGLLIAHEDYNFVIYPTKCDDFQMQLLGVEPSKTDEVALKYFAFGLSHNIPRLIRSNSATIEDSTDAKQSIKLVTAYNIVGFLRDLTDEKYALQAKLKQTKWKTMSSLDVAVEKKAAGLTDEDLDARAKAWLLAENWLSVSMERNSILSDDNHVIFADRSIDPNDEQSLVNWFGWWSLAKAEEYRKFFVLGTGTMIKDTNRSQPSLLSRARRTILIPRYERYVVNDPNEALRIAMRNAGELAGEEAIAPPAMPSGIKPKRHPWLAFYRPAEPHNRFGGYRHGKTELIIWDVRAGDVLEDDFALGLQDLTWMQRELVSFVQAHGAEKNPGSQLENVWLGGFKGHQAECSATLAADMTAEWMESTLANLKYKLPSTEGYMKQNGWRKVSLLKPLGPNRRLKNRQSIGQDGAVEQAANDEDTRIIFHPPRGSGIIGPRGSSRCKNDLYEAARLARLRDSNAREMDFTFRPTMEWYDEMIAEGRQYEHIYVDEWEKVFAQLGVFKSQHPKPSKASTASGQNGHTRTGSVNSSHSSSMDVNPV</sequence>
<dbReference type="Proteomes" id="UP000285146">
    <property type="component" value="Unassembled WGS sequence"/>
</dbReference>